<sequence>MSSNGLDAPQCYQLTLIGYFTSLASKSFLILCFELIQHKFDLDEKVPIIKNKTYKQGEYMLFVFWLPIFAATKSIRINSYLDFIKLKTLFQCYFNMGQEKEDFLNQKKVRGEATKFRESVKNVNNWTSIDLNKNTGFYKMLFNNSLESYSVCKASQNALYHKAEYPGAQGCHKSL</sequence>
<keyword evidence="3" id="KW-1185">Reference proteome</keyword>
<reference evidence="2" key="1">
    <citation type="journal article" date="2023" name="Insect Mol. Biol.">
        <title>Genome sequencing provides insights into the evolution of gene families encoding plant cell wall-degrading enzymes in longhorned beetles.</title>
        <authorList>
            <person name="Shin N.R."/>
            <person name="Okamura Y."/>
            <person name="Kirsch R."/>
            <person name="Pauchet Y."/>
        </authorList>
    </citation>
    <scope>NUCLEOTIDE SEQUENCE</scope>
    <source>
        <strain evidence="2">MMC_N1</strain>
    </source>
</reference>
<feature type="transmembrane region" description="Helical" evidence="1">
    <location>
        <begin position="12"/>
        <end position="36"/>
    </location>
</feature>
<protein>
    <submittedName>
        <fullName evidence="2">Uncharacterized protein</fullName>
    </submittedName>
</protein>
<feature type="transmembrane region" description="Helical" evidence="1">
    <location>
        <begin position="57"/>
        <end position="75"/>
    </location>
</feature>
<keyword evidence="1" id="KW-0472">Membrane</keyword>
<accession>A0ABQ9IY14</accession>
<comment type="caution">
    <text evidence="2">The sequence shown here is derived from an EMBL/GenBank/DDBJ whole genome shotgun (WGS) entry which is preliminary data.</text>
</comment>
<evidence type="ECO:0000313" key="2">
    <source>
        <dbReference type="EMBL" id="KAJ8968899.1"/>
    </source>
</evidence>
<keyword evidence="1" id="KW-0812">Transmembrane</keyword>
<name>A0ABQ9IY14_9CUCU</name>
<dbReference type="Proteomes" id="UP001162164">
    <property type="component" value="Unassembled WGS sequence"/>
</dbReference>
<evidence type="ECO:0000313" key="3">
    <source>
        <dbReference type="Proteomes" id="UP001162164"/>
    </source>
</evidence>
<organism evidence="2 3">
    <name type="scientific">Molorchus minor</name>
    <dbReference type="NCBI Taxonomy" id="1323400"/>
    <lineage>
        <taxon>Eukaryota</taxon>
        <taxon>Metazoa</taxon>
        <taxon>Ecdysozoa</taxon>
        <taxon>Arthropoda</taxon>
        <taxon>Hexapoda</taxon>
        <taxon>Insecta</taxon>
        <taxon>Pterygota</taxon>
        <taxon>Neoptera</taxon>
        <taxon>Endopterygota</taxon>
        <taxon>Coleoptera</taxon>
        <taxon>Polyphaga</taxon>
        <taxon>Cucujiformia</taxon>
        <taxon>Chrysomeloidea</taxon>
        <taxon>Cerambycidae</taxon>
        <taxon>Lamiinae</taxon>
        <taxon>Monochamini</taxon>
        <taxon>Molorchus</taxon>
    </lineage>
</organism>
<dbReference type="EMBL" id="JAPWTJ010001908">
    <property type="protein sequence ID" value="KAJ8968899.1"/>
    <property type="molecule type" value="Genomic_DNA"/>
</dbReference>
<keyword evidence="1" id="KW-1133">Transmembrane helix</keyword>
<proteinExistence type="predicted"/>
<evidence type="ECO:0000256" key="1">
    <source>
        <dbReference type="SAM" id="Phobius"/>
    </source>
</evidence>
<gene>
    <name evidence="2" type="ORF">NQ317_008836</name>
</gene>
<feature type="non-terminal residue" evidence="2">
    <location>
        <position position="175"/>
    </location>
</feature>